<evidence type="ECO:0000256" key="1">
    <source>
        <dbReference type="SAM" id="MobiDB-lite"/>
    </source>
</evidence>
<accession>A0A6G0XL71</accession>
<proteinExistence type="predicted"/>
<gene>
    <name evidence="2" type="ORF">Ae201684_003732</name>
</gene>
<evidence type="ECO:0000313" key="3">
    <source>
        <dbReference type="Proteomes" id="UP000481153"/>
    </source>
</evidence>
<feature type="compositionally biased region" description="Polar residues" evidence="1">
    <location>
        <begin position="148"/>
        <end position="159"/>
    </location>
</feature>
<keyword evidence="3" id="KW-1185">Reference proteome</keyword>
<sequence length="199" mass="21981">MDSLQFSTQYSQQAPEVSPTPPPPPQLTVERHLRPSRQQGRRLLSTFLVKRRVHLPIPARAVGCITCSLRRLTNTPPPPPRLPFHGERRPARVGSTADDSPPLPNDASKGCPSPAPFCSVRRLTNKTPPPPRLPLQGERRQARVVNKASDSPTFPTTPARTVRRHLPLAVPPRNRRDAADCTPPSQVARPLAHPSPRLL</sequence>
<feature type="region of interest" description="Disordered" evidence="1">
    <location>
        <begin position="1"/>
        <end position="27"/>
    </location>
</feature>
<organism evidence="2 3">
    <name type="scientific">Aphanomyces euteiches</name>
    <dbReference type="NCBI Taxonomy" id="100861"/>
    <lineage>
        <taxon>Eukaryota</taxon>
        <taxon>Sar</taxon>
        <taxon>Stramenopiles</taxon>
        <taxon>Oomycota</taxon>
        <taxon>Saprolegniomycetes</taxon>
        <taxon>Saprolegniales</taxon>
        <taxon>Verrucalvaceae</taxon>
        <taxon>Aphanomyces</taxon>
    </lineage>
</organism>
<dbReference type="EMBL" id="VJMJ01000041">
    <property type="protein sequence ID" value="KAF0741171.1"/>
    <property type="molecule type" value="Genomic_DNA"/>
</dbReference>
<dbReference type="AlphaFoldDB" id="A0A6G0XL71"/>
<protein>
    <submittedName>
        <fullName evidence="2">Uncharacterized protein</fullName>
    </submittedName>
</protein>
<dbReference type="Proteomes" id="UP000481153">
    <property type="component" value="Unassembled WGS sequence"/>
</dbReference>
<reference evidence="2 3" key="1">
    <citation type="submission" date="2019-07" db="EMBL/GenBank/DDBJ databases">
        <title>Genomics analysis of Aphanomyces spp. identifies a new class of oomycete effector associated with host adaptation.</title>
        <authorList>
            <person name="Gaulin E."/>
        </authorList>
    </citation>
    <scope>NUCLEOTIDE SEQUENCE [LARGE SCALE GENOMIC DNA]</scope>
    <source>
        <strain evidence="2 3">ATCC 201684</strain>
    </source>
</reference>
<name>A0A6G0XL71_9STRA</name>
<evidence type="ECO:0000313" key="2">
    <source>
        <dbReference type="EMBL" id="KAF0741171.1"/>
    </source>
</evidence>
<feature type="compositionally biased region" description="Polar residues" evidence="1">
    <location>
        <begin position="1"/>
        <end position="15"/>
    </location>
</feature>
<feature type="region of interest" description="Disordered" evidence="1">
    <location>
        <begin position="70"/>
        <end position="199"/>
    </location>
</feature>
<comment type="caution">
    <text evidence="2">The sequence shown here is derived from an EMBL/GenBank/DDBJ whole genome shotgun (WGS) entry which is preliminary data.</text>
</comment>